<dbReference type="InterPro" id="IPR051159">
    <property type="entry name" value="Hexapeptide_acetyltransf"/>
</dbReference>
<dbReference type="InterPro" id="IPR011004">
    <property type="entry name" value="Trimer_LpxA-like_sf"/>
</dbReference>
<dbReference type="InterPro" id="IPR036864">
    <property type="entry name" value="Zn2-C6_fun-type_DNA-bd_sf"/>
</dbReference>
<feature type="compositionally biased region" description="Low complexity" evidence="2">
    <location>
        <begin position="495"/>
        <end position="519"/>
    </location>
</feature>
<feature type="compositionally biased region" description="Basic and acidic residues" evidence="2">
    <location>
        <begin position="558"/>
        <end position="567"/>
    </location>
</feature>
<dbReference type="Pfam" id="PF00172">
    <property type="entry name" value="Zn_clus"/>
    <property type="match status" value="1"/>
</dbReference>
<dbReference type="GO" id="GO:0008270">
    <property type="term" value="F:zinc ion binding"/>
    <property type="evidence" value="ECO:0007669"/>
    <property type="project" value="InterPro"/>
</dbReference>
<comment type="caution">
    <text evidence="4">The sequence shown here is derived from an EMBL/GenBank/DDBJ whole genome shotgun (WGS) entry which is preliminary data.</text>
</comment>
<evidence type="ECO:0000313" key="4">
    <source>
        <dbReference type="EMBL" id="KAK5530373.1"/>
    </source>
</evidence>
<keyword evidence="5" id="KW-1185">Reference proteome</keyword>
<sequence length="767" mass="83216">MAEVEHKLGPNSSAYDNPQRESDVSATPTTNFHTSIQSPEAYNHKRKRSGSSSGEMVRAAHGRSPDYNHFNQSGPLPVVTANLALRELSNSGRDSREHYQRAHGTSGYGYSSPPELAVKSSPSSEHAARSTDSLQEDTIEVLPPRTNRVVGQSNGVVGQTTNGVASPSRNAMGSQLTNGIVAQSTNGVANSLMNGVVDRSPNAMVAQSTNDTVGQTANGSVDHSPNGGYSPSTNYDHMAYGGYGPPEPDPEQYHPDSSPGVVVVGPKRKRNFSNRTKTGCLTCRTRKKKCDEQRPFCANCTKGGFACRGYSKSARASWTDKPGPADGGPPLQAKNGHVEVLEQPPHSGLHNGLQIDPPPLNPAPTHNGGPERPTQLRDHGNHGGYSPQQYFAPDNPPRGQQIPAPPQIEARGRPYYAAQHSWPPLQPLTTYNNGQLPRLSDIVPSEQSPASDPREMTRPTNQGTAYPPISYPPQSPYHPLHQPPPHPDDASLPHSTTSRLPSATLSTTSSPSQTRTLQSWLPAPQHETQPSYARAEAEQARPSAQVPTIAESQQSKHFNKEDIERSRMQRQSPYNHLDETLRNERARCARAVARYINACDIDSGLSPEQARDLLMMVFDPSKDKIHRLLPTPAKGLLSPGVVIEPPFRCSYGYNMHIAENVYIGDHCVIEDAAQIDIGPRTHIGSDVVIFTADVCKDQLDRKGTGAPWVAKRIKIGADVVIGRGAVIFPGVELGSSCTIGPFELVQENVESLQEVRTASTRGRLRQF</sequence>
<accession>A0AAV9Q031</accession>
<feature type="compositionally biased region" description="Polar residues" evidence="2">
    <location>
        <begin position="24"/>
        <end position="40"/>
    </location>
</feature>
<feature type="region of interest" description="Disordered" evidence="2">
    <location>
        <begin position="91"/>
        <end position="137"/>
    </location>
</feature>
<feature type="region of interest" description="Disordered" evidence="2">
    <location>
        <begin position="315"/>
        <end position="334"/>
    </location>
</feature>
<dbReference type="Proteomes" id="UP001345827">
    <property type="component" value="Unassembled WGS sequence"/>
</dbReference>
<dbReference type="PANTHER" id="PTHR23416:SF76">
    <property type="entry name" value="ZN(II)2CYS6 TRANSCRIPTION FACTOR (EUROFUNG)"/>
    <property type="match status" value="1"/>
</dbReference>
<dbReference type="PANTHER" id="PTHR23416">
    <property type="entry name" value="SIALIC ACID SYNTHASE-RELATED"/>
    <property type="match status" value="1"/>
</dbReference>
<evidence type="ECO:0000256" key="1">
    <source>
        <dbReference type="ARBA" id="ARBA00023242"/>
    </source>
</evidence>
<dbReference type="CDD" id="cd00067">
    <property type="entry name" value="GAL4"/>
    <property type="match status" value="1"/>
</dbReference>
<dbReference type="GO" id="GO:0000981">
    <property type="term" value="F:DNA-binding transcription factor activity, RNA polymerase II-specific"/>
    <property type="evidence" value="ECO:0007669"/>
    <property type="project" value="InterPro"/>
</dbReference>
<evidence type="ECO:0000313" key="5">
    <source>
        <dbReference type="Proteomes" id="UP001345827"/>
    </source>
</evidence>
<feature type="compositionally biased region" description="Pro residues" evidence="2">
    <location>
        <begin position="469"/>
        <end position="485"/>
    </location>
</feature>
<protein>
    <recommendedName>
        <fullName evidence="3">Zn(2)-C6 fungal-type domain-containing protein</fullName>
    </recommendedName>
</protein>
<gene>
    <name evidence="4" type="ORF">LTR25_008951</name>
</gene>
<feature type="region of interest" description="Disordered" evidence="2">
    <location>
        <begin position="149"/>
        <end position="168"/>
    </location>
</feature>
<dbReference type="Gene3D" id="2.160.10.10">
    <property type="entry name" value="Hexapeptide repeat proteins"/>
    <property type="match status" value="1"/>
</dbReference>
<dbReference type="Gene3D" id="4.10.240.10">
    <property type="entry name" value="Zn(2)-C6 fungal-type DNA-binding domain"/>
    <property type="match status" value="1"/>
</dbReference>
<dbReference type="SMART" id="SM00066">
    <property type="entry name" value="GAL4"/>
    <property type="match status" value="1"/>
</dbReference>
<dbReference type="AlphaFoldDB" id="A0AAV9Q031"/>
<evidence type="ECO:0000259" key="3">
    <source>
        <dbReference type="PROSITE" id="PS50048"/>
    </source>
</evidence>
<feature type="region of interest" description="Disordered" evidence="2">
    <location>
        <begin position="342"/>
        <end position="570"/>
    </location>
</feature>
<dbReference type="EMBL" id="JAXLQG010000019">
    <property type="protein sequence ID" value="KAK5530373.1"/>
    <property type="molecule type" value="Genomic_DNA"/>
</dbReference>
<organism evidence="4 5">
    <name type="scientific">Vermiconidia calcicola</name>
    <dbReference type="NCBI Taxonomy" id="1690605"/>
    <lineage>
        <taxon>Eukaryota</taxon>
        <taxon>Fungi</taxon>
        <taxon>Dikarya</taxon>
        <taxon>Ascomycota</taxon>
        <taxon>Pezizomycotina</taxon>
        <taxon>Dothideomycetes</taxon>
        <taxon>Dothideomycetidae</taxon>
        <taxon>Mycosphaerellales</taxon>
        <taxon>Extremaceae</taxon>
        <taxon>Vermiconidia</taxon>
    </lineage>
</organism>
<proteinExistence type="predicted"/>
<feature type="region of interest" description="Disordered" evidence="2">
    <location>
        <begin position="1"/>
        <end position="74"/>
    </location>
</feature>
<dbReference type="PROSITE" id="PS50048">
    <property type="entry name" value="ZN2_CY6_FUNGAL_2"/>
    <property type="match status" value="1"/>
</dbReference>
<evidence type="ECO:0000256" key="2">
    <source>
        <dbReference type="SAM" id="MobiDB-lite"/>
    </source>
</evidence>
<name>A0AAV9Q031_9PEZI</name>
<dbReference type="GO" id="GO:0008374">
    <property type="term" value="F:O-acyltransferase activity"/>
    <property type="evidence" value="ECO:0007669"/>
    <property type="project" value="TreeGrafter"/>
</dbReference>
<dbReference type="SUPFAM" id="SSF57701">
    <property type="entry name" value="Zn2/Cys6 DNA-binding domain"/>
    <property type="match status" value="1"/>
</dbReference>
<dbReference type="PROSITE" id="PS00463">
    <property type="entry name" value="ZN2_CY6_FUNGAL_1"/>
    <property type="match status" value="1"/>
</dbReference>
<dbReference type="InterPro" id="IPR001138">
    <property type="entry name" value="Zn2Cys6_DnaBD"/>
</dbReference>
<dbReference type="SUPFAM" id="SSF51161">
    <property type="entry name" value="Trimeric LpxA-like enzymes"/>
    <property type="match status" value="1"/>
</dbReference>
<feature type="domain" description="Zn(2)-C6 fungal-type" evidence="3">
    <location>
        <begin position="279"/>
        <end position="307"/>
    </location>
</feature>
<keyword evidence="1" id="KW-0539">Nucleus</keyword>
<reference evidence="4 5" key="1">
    <citation type="submission" date="2023-06" db="EMBL/GenBank/DDBJ databases">
        <title>Black Yeasts Isolated from many extreme environments.</title>
        <authorList>
            <person name="Coleine C."/>
            <person name="Stajich J.E."/>
            <person name="Selbmann L."/>
        </authorList>
    </citation>
    <scope>NUCLEOTIDE SEQUENCE [LARGE SCALE GENOMIC DNA]</scope>
    <source>
        <strain evidence="4 5">CCFEE 5887</strain>
    </source>
</reference>
<feature type="region of interest" description="Disordered" evidence="2">
    <location>
        <begin position="212"/>
        <end position="232"/>
    </location>
</feature>